<dbReference type="KEGG" id="lul:LPB138_03815"/>
<dbReference type="InterPro" id="IPR040756">
    <property type="entry name" value="Peptidase_M61_N"/>
</dbReference>
<protein>
    <recommendedName>
        <fullName evidence="6">Peptidase</fullName>
    </recommendedName>
</protein>
<feature type="chain" id="PRO_5009110766" description="Peptidase" evidence="1">
    <location>
        <begin position="24"/>
        <end position="520"/>
    </location>
</feature>
<evidence type="ECO:0008006" key="6">
    <source>
        <dbReference type="Google" id="ProtNLM"/>
    </source>
</evidence>
<proteinExistence type="predicted"/>
<dbReference type="Pfam" id="PF05299">
    <property type="entry name" value="Peptidase_M61"/>
    <property type="match status" value="1"/>
</dbReference>
<feature type="signal peptide" evidence="1">
    <location>
        <begin position="1"/>
        <end position="23"/>
    </location>
</feature>
<keyword evidence="1" id="KW-0732">Signal</keyword>
<dbReference type="OrthoDB" id="9778516at2"/>
<accession>A0A1D8P5P3</accession>
<evidence type="ECO:0000313" key="4">
    <source>
        <dbReference type="EMBL" id="AOW19864.1"/>
    </source>
</evidence>
<dbReference type="Proteomes" id="UP000176050">
    <property type="component" value="Chromosome"/>
</dbReference>
<evidence type="ECO:0000256" key="1">
    <source>
        <dbReference type="SAM" id="SignalP"/>
    </source>
</evidence>
<evidence type="ECO:0000259" key="3">
    <source>
        <dbReference type="Pfam" id="PF17899"/>
    </source>
</evidence>
<dbReference type="RefSeq" id="WP_070236003.1">
    <property type="nucleotide sequence ID" value="NZ_CP017478.1"/>
</dbReference>
<feature type="domain" description="Peptidase M61 N-terminal" evidence="3">
    <location>
        <begin position="44"/>
        <end position="213"/>
    </location>
</feature>
<dbReference type="Gene3D" id="2.60.40.3650">
    <property type="match status" value="1"/>
</dbReference>
<sequence length="520" mass="59370">MKIIKSTLLITFCFLLISCGSTKIPTKTNSTPQVVKNTEVKFLINLNDRTDDTFKVKITAPDLTSDNNIFQFASTAPGTYQVMDIGRFVRSFIAMDEKGNLITTTRISTNQFEISEPEKVRTIIYDIAETFDNPVQENPIYIMCGTSIEDNHSLINGQAVFGYFKGMQSNKINLKIEYPSDWIAGTALKLNEDGSYTANSFDQLVDSPILLGNLTKASTNIEGTTVDIFTYSPRGMVQSKQVLATIEGMLRSASKFLNGLPVDRYTFLLHFETNNMNPKGAWEHSYSSGYTFNEKPWNEISKAFKDTAAHEFFHIVTPLNIHSEIIHEFNFIEPVPSRHLWLYEGTTEWASHMMLLRSGEKSLDDYLNTLRRKVFISTKYFDDELSLLDLSLKSYEKETHKQYANIYQRGALIAGMLDIKLLELSNGSKGLIDYINELAKVYGPDKPFEDATFFDEFVKFTFPEIEEFMNLYVKNGGALPLEEFYAKLGITFDAKEFLFEVNENATDQQVYLRKQWMKAL</sequence>
<evidence type="ECO:0000313" key="5">
    <source>
        <dbReference type="Proteomes" id="UP000176050"/>
    </source>
</evidence>
<feature type="domain" description="Peptidase M61 catalytic" evidence="2">
    <location>
        <begin position="305"/>
        <end position="413"/>
    </location>
</feature>
<gene>
    <name evidence="4" type="ORF">LPB138_03815</name>
</gene>
<dbReference type="Pfam" id="PF17899">
    <property type="entry name" value="Peptidase_M61_N"/>
    <property type="match status" value="1"/>
</dbReference>
<dbReference type="SUPFAM" id="SSF55486">
    <property type="entry name" value="Metalloproteases ('zincins'), catalytic domain"/>
    <property type="match status" value="1"/>
</dbReference>
<name>A0A1D8P5P3_9FLAO</name>
<dbReference type="PROSITE" id="PS51257">
    <property type="entry name" value="PROKAR_LIPOPROTEIN"/>
    <property type="match status" value="1"/>
</dbReference>
<dbReference type="InterPro" id="IPR007963">
    <property type="entry name" value="Peptidase_M61_catalytic"/>
</dbReference>
<evidence type="ECO:0000259" key="2">
    <source>
        <dbReference type="Pfam" id="PF05299"/>
    </source>
</evidence>
<dbReference type="EMBL" id="CP017478">
    <property type="protein sequence ID" value="AOW19864.1"/>
    <property type="molecule type" value="Genomic_DNA"/>
</dbReference>
<dbReference type="Gene3D" id="1.10.390.10">
    <property type="entry name" value="Neutral Protease Domain 2"/>
    <property type="match status" value="1"/>
</dbReference>
<keyword evidence="5" id="KW-1185">Reference proteome</keyword>
<dbReference type="STRING" id="1850246.LPB138_03815"/>
<dbReference type="InterPro" id="IPR027268">
    <property type="entry name" value="Peptidase_M4/M1_CTD_sf"/>
</dbReference>
<reference evidence="4 5" key="1">
    <citation type="submission" date="2016-10" db="EMBL/GenBank/DDBJ databases">
        <title>Lutibacter sp. LPB0138, isolated from marine gastropod.</title>
        <authorList>
            <person name="Kim E."/>
            <person name="Yi H."/>
        </authorList>
    </citation>
    <scope>NUCLEOTIDE SEQUENCE [LARGE SCALE GENOMIC DNA]</scope>
    <source>
        <strain evidence="4 5">LPB0138</strain>
    </source>
</reference>
<dbReference type="AlphaFoldDB" id="A0A1D8P5P3"/>
<organism evidence="4 5">
    <name type="scientific">Urechidicola croceus</name>
    <dbReference type="NCBI Taxonomy" id="1850246"/>
    <lineage>
        <taxon>Bacteria</taxon>
        <taxon>Pseudomonadati</taxon>
        <taxon>Bacteroidota</taxon>
        <taxon>Flavobacteriia</taxon>
        <taxon>Flavobacteriales</taxon>
        <taxon>Flavobacteriaceae</taxon>
        <taxon>Urechidicola</taxon>
    </lineage>
</organism>